<sequence>MRRLAYDLGFFWNSALKLFNSFLPLRACMKIKLENKATNTDSVSGANKDVGTMMSAKRPNRPEEI</sequence>
<accession>A0ABQ6M008</accession>
<dbReference type="Proteomes" id="UP001224392">
    <property type="component" value="Unassembled WGS sequence"/>
</dbReference>
<name>A0ABQ6M008_9GAMM</name>
<dbReference type="EMBL" id="BSYJ01000003">
    <property type="protein sequence ID" value="GMG87674.1"/>
    <property type="molecule type" value="Genomic_DNA"/>
</dbReference>
<evidence type="ECO:0000313" key="2">
    <source>
        <dbReference type="EMBL" id="GMG87674.1"/>
    </source>
</evidence>
<keyword evidence="3" id="KW-1185">Reference proteome</keyword>
<organism evidence="2 3">
    <name type="scientific">Biformimicrobium ophioploci</name>
    <dbReference type="NCBI Taxonomy" id="3036711"/>
    <lineage>
        <taxon>Bacteria</taxon>
        <taxon>Pseudomonadati</taxon>
        <taxon>Pseudomonadota</taxon>
        <taxon>Gammaproteobacteria</taxon>
        <taxon>Cellvibrionales</taxon>
        <taxon>Microbulbiferaceae</taxon>
        <taxon>Biformimicrobium</taxon>
    </lineage>
</organism>
<reference evidence="2 3" key="1">
    <citation type="submission" date="2023-04" db="EMBL/GenBank/DDBJ databases">
        <title>Marinobulbifer ophiurae gen. nov., sp. Nov., isolate from tissue of brittle star Ophioplocus japonicus.</title>
        <authorList>
            <person name="Kawano K."/>
            <person name="Sawayama S."/>
            <person name="Nakagawa S."/>
        </authorList>
    </citation>
    <scope>NUCLEOTIDE SEQUENCE [LARGE SCALE GENOMIC DNA]</scope>
    <source>
        <strain evidence="2 3">NKW57</strain>
    </source>
</reference>
<feature type="region of interest" description="Disordered" evidence="1">
    <location>
        <begin position="39"/>
        <end position="65"/>
    </location>
</feature>
<evidence type="ECO:0000313" key="3">
    <source>
        <dbReference type="Proteomes" id="UP001224392"/>
    </source>
</evidence>
<evidence type="ECO:0000256" key="1">
    <source>
        <dbReference type="SAM" id="MobiDB-lite"/>
    </source>
</evidence>
<gene>
    <name evidence="2" type="ORF">MNKW57_19950</name>
</gene>
<proteinExistence type="predicted"/>
<comment type="caution">
    <text evidence="2">The sequence shown here is derived from an EMBL/GenBank/DDBJ whole genome shotgun (WGS) entry which is preliminary data.</text>
</comment>
<protein>
    <submittedName>
        <fullName evidence="2">Uncharacterized protein</fullName>
    </submittedName>
</protein>